<dbReference type="PANTHER" id="PTHR10039">
    <property type="entry name" value="AMELOGENIN"/>
    <property type="match status" value="1"/>
</dbReference>
<sequence>MTSTGSPDSQANQAFQIALQRHRDKWESDYEFPESATPEELYSEIKQHEDDHRRSKLRAYTSRISDVIMQFEKFFSSVDALVSVNPIAGLAWGGIKFIIRAVSKHSKYFERIVGVLQKVGQNLHFYGRKRMRNFPAIVVLSLWLEGDFDAVVASLEKRHIMLKNEVEHADREAHHADREEHVIAKWREEMDHLLDLLHFQDSDCGEKHAQSIGKNMSLDSGTWLLEAPLYKNWRDSWGVDSSGSLFWLNGQPGSGKTVSTSLVIEDLKENKRPNSRLLSFYCDYKFPEKSKAAYLFRSLLGQLLRSFDDSLPQSPSPVHDILAKFSRTRSVTDIPFADVLSGLATCSICGHLTIVIDALDECQDRESILRLLHQLPSSIHLFISSRDEDDIRRSFRSHSALREQKINSDDIEHDIRSYLVKTFDNHIEKNPNFVQDCTLREEIIETLVKNADGMFLYVFFQVMSILECETDYDIRNALQSLPKGLEETFIRSLKRIDERPGASRIRLRRTLHLVVCYESIEINFLIQLLNIAEMGDDWDPNKTINDPFKLISGCGHLISTTLSMESLFVTPTHLTVQKFLTSDPNSFDDTITTLPQYHCYPLGDLFMKTARIFLKKHQMRGCPYLDTTCQWEDERQLVDRWSTIPDFQTRFPDILSTVFNAPLKENARPGPLVFPNATHVTAINCHFIDVEDEFYISVASSQPAEFSRGPYVLEDVFPRLTHLRSTKSNFARANSAVHVLGGPRATTKPVGYPSQTSATHVTVEGIDFIHATNSIWIVRPGVETIPGVVTLPEPQTPYFFINSNIKVWSSDDTYTDNFHEIPMSASARIQ</sequence>
<dbReference type="SUPFAM" id="SSF52540">
    <property type="entry name" value="P-loop containing nucleoside triphosphate hydrolases"/>
    <property type="match status" value="1"/>
</dbReference>
<evidence type="ECO:0000256" key="1">
    <source>
        <dbReference type="ARBA" id="ARBA00022737"/>
    </source>
</evidence>
<keyword evidence="5" id="KW-1185">Reference proteome</keyword>
<gene>
    <name evidence="4" type="ORF">LACBIDRAFT_330264</name>
</gene>
<name>B0DKR2_LACBS</name>
<dbReference type="OrthoDB" id="443402at2759"/>
<dbReference type="Pfam" id="PF17109">
    <property type="entry name" value="Goodbye"/>
    <property type="match status" value="1"/>
</dbReference>
<dbReference type="RefSeq" id="XP_001884514.1">
    <property type="nucleotide sequence ID" value="XM_001884479.1"/>
</dbReference>
<dbReference type="Proteomes" id="UP000001194">
    <property type="component" value="Unassembled WGS sequence"/>
</dbReference>
<dbReference type="Gene3D" id="3.40.50.300">
    <property type="entry name" value="P-loop containing nucleotide triphosphate hydrolases"/>
    <property type="match status" value="1"/>
</dbReference>
<dbReference type="GeneID" id="6080231"/>
<accession>B0DKR2</accession>
<protein>
    <submittedName>
        <fullName evidence="4">Predicted protein</fullName>
    </submittedName>
</protein>
<dbReference type="Pfam" id="PF24883">
    <property type="entry name" value="NPHP3_N"/>
    <property type="match status" value="1"/>
</dbReference>
<dbReference type="InterPro" id="IPR031350">
    <property type="entry name" value="Goodbye_dom"/>
</dbReference>
<dbReference type="InterPro" id="IPR056884">
    <property type="entry name" value="NPHP3-like_N"/>
</dbReference>
<reference evidence="4 5" key="1">
    <citation type="journal article" date="2008" name="Nature">
        <title>The genome of Laccaria bicolor provides insights into mycorrhizal symbiosis.</title>
        <authorList>
            <person name="Martin F."/>
            <person name="Aerts A."/>
            <person name="Ahren D."/>
            <person name="Brun A."/>
            <person name="Danchin E.G.J."/>
            <person name="Duchaussoy F."/>
            <person name="Gibon J."/>
            <person name="Kohler A."/>
            <person name="Lindquist E."/>
            <person name="Pereda V."/>
            <person name="Salamov A."/>
            <person name="Shapiro H.J."/>
            <person name="Wuyts J."/>
            <person name="Blaudez D."/>
            <person name="Buee M."/>
            <person name="Brokstein P."/>
            <person name="Canbaeck B."/>
            <person name="Cohen D."/>
            <person name="Courty P.E."/>
            <person name="Coutinho P.M."/>
            <person name="Delaruelle C."/>
            <person name="Detter J.C."/>
            <person name="Deveau A."/>
            <person name="DiFazio S."/>
            <person name="Duplessis S."/>
            <person name="Fraissinet-Tachet L."/>
            <person name="Lucic E."/>
            <person name="Frey-Klett P."/>
            <person name="Fourrey C."/>
            <person name="Feussner I."/>
            <person name="Gay G."/>
            <person name="Grimwood J."/>
            <person name="Hoegger P.J."/>
            <person name="Jain P."/>
            <person name="Kilaru S."/>
            <person name="Labbe J."/>
            <person name="Lin Y.C."/>
            <person name="Legue V."/>
            <person name="Le Tacon F."/>
            <person name="Marmeisse R."/>
            <person name="Melayah D."/>
            <person name="Montanini B."/>
            <person name="Muratet M."/>
            <person name="Nehls U."/>
            <person name="Niculita-Hirzel H."/>
            <person name="Oudot-Le Secq M.P."/>
            <person name="Peter M."/>
            <person name="Quesneville H."/>
            <person name="Rajashekar B."/>
            <person name="Reich M."/>
            <person name="Rouhier N."/>
            <person name="Schmutz J."/>
            <person name="Yin T."/>
            <person name="Chalot M."/>
            <person name="Henrissat B."/>
            <person name="Kuees U."/>
            <person name="Lucas S."/>
            <person name="Van de Peer Y."/>
            <person name="Podila G.K."/>
            <person name="Polle A."/>
            <person name="Pukkila P.J."/>
            <person name="Richardson P.M."/>
            <person name="Rouze P."/>
            <person name="Sanders I.R."/>
            <person name="Stajich J.E."/>
            <person name="Tunlid A."/>
            <person name="Tuskan G."/>
            <person name="Grigoriev I.V."/>
        </authorList>
    </citation>
    <scope>NUCLEOTIDE SEQUENCE [LARGE SCALE GENOMIC DNA]</scope>
    <source>
        <strain evidence="5">S238N-H82 / ATCC MYA-4686</strain>
    </source>
</reference>
<dbReference type="HOGENOM" id="CLU_341632_0_0_1"/>
<evidence type="ECO:0000259" key="2">
    <source>
        <dbReference type="Pfam" id="PF17109"/>
    </source>
</evidence>
<evidence type="ECO:0000313" key="4">
    <source>
        <dbReference type="EMBL" id="EDR04690.1"/>
    </source>
</evidence>
<dbReference type="KEGG" id="lbc:LACBIDRAFT_330264"/>
<dbReference type="InParanoid" id="B0DKR2"/>
<dbReference type="EMBL" id="DS547116">
    <property type="protein sequence ID" value="EDR04690.1"/>
    <property type="molecule type" value="Genomic_DNA"/>
</dbReference>
<dbReference type="InterPro" id="IPR027417">
    <property type="entry name" value="P-loop_NTPase"/>
</dbReference>
<proteinExistence type="predicted"/>
<dbReference type="STRING" id="486041.B0DKR2"/>
<evidence type="ECO:0000259" key="3">
    <source>
        <dbReference type="Pfam" id="PF24883"/>
    </source>
</evidence>
<dbReference type="AlphaFoldDB" id="B0DKR2"/>
<feature type="domain" description="Fungal STAND N-terminal Goodbye" evidence="2">
    <location>
        <begin position="25"/>
        <end position="123"/>
    </location>
</feature>
<evidence type="ECO:0000313" key="5">
    <source>
        <dbReference type="Proteomes" id="UP000001194"/>
    </source>
</evidence>
<keyword evidence="1" id="KW-0677">Repeat</keyword>
<feature type="domain" description="Nephrocystin 3-like N-terminal" evidence="3">
    <location>
        <begin position="220"/>
        <end position="386"/>
    </location>
</feature>
<organism evidence="5">
    <name type="scientific">Laccaria bicolor (strain S238N-H82 / ATCC MYA-4686)</name>
    <name type="common">Bicoloured deceiver</name>
    <name type="synonym">Laccaria laccata var. bicolor</name>
    <dbReference type="NCBI Taxonomy" id="486041"/>
    <lineage>
        <taxon>Eukaryota</taxon>
        <taxon>Fungi</taxon>
        <taxon>Dikarya</taxon>
        <taxon>Basidiomycota</taxon>
        <taxon>Agaricomycotina</taxon>
        <taxon>Agaricomycetes</taxon>
        <taxon>Agaricomycetidae</taxon>
        <taxon>Agaricales</taxon>
        <taxon>Agaricineae</taxon>
        <taxon>Hydnangiaceae</taxon>
        <taxon>Laccaria</taxon>
    </lineage>
</organism>